<reference evidence="11 12" key="1">
    <citation type="submission" date="2012-05" db="EMBL/GenBank/DDBJ databases">
        <title>Recombination and specialization in a pathogen metapopulation.</title>
        <authorList>
            <person name="Gardiner A."/>
            <person name="Kemen E."/>
            <person name="Schultz-Larsen T."/>
            <person name="MacLean D."/>
            <person name="Van Oosterhout C."/>
            <person name="Jones J.D.G."/>
        </authorList>
    </citation>
    <scope>NUCLEOTIDE SEQUENCE [LARGE SCALE GENOMIC DNA]</scope>
    <source>
        <strain evidence="11 12">Ac Nc2</strain>
    </source>
</reference>
<keyword evidence="5 9" id="KW-0547">Nucleotide-binding</keyword>
<dbReference type="Proteomes" id="UP000053237">
    <property type="component" value="Unassembled WGS sequence"/>
</dbReference>
<proteinExistence type="inferred from homology"/>
<dbReference type="Pfam" id="PF00069">
    <property type="entry name" value="Pkinase"/>
    <property type="match status" value="1"/>
</dbReference>
<dbReference type="GO" id="GO:0030488">
    <property type="term" value="P:tRNA methylation"/>
    <property type="evidence" value="ECO:0007669"/>
    <property type="project" value="InterPro"/>
</dbReference>
<dbReference type="PROSITE" id="PS50011">
    <property type="entry name" value="PROTEIN_KINASE_DOM"/>
    <property type="match status" value="1"/>
</dbReference>
<dbReference type="InterPro" id="IPR017441">
    <property type="entry name" value="Protein_kinase_ATP_BS"/>
</dbReference>
<keyword evidence="7" id="KW-0539">Nucleus</keyword>
<feature type="domain" description="Protein kinase" evidence="10">
    <location>
        <begin position="27"/>
        <end position="295"/>
    </location>
</feature>
<protein>
    <recommendedName>
        <fullName evidence="3">tRNA (adenine(58)-N(1))-methyltransferase non-catalytic subunit TRM6</fullName>
    </recommendedName>
    <alternativeName>
        <fullName evidence="8">tRNA(m1A58)-methyltransferase subunit TRM6</fullName>
    </alternativeName>
</protein>
<dbReference type="STRING" id="65357.A0A024FYX7"/>
<feature type="binding site" evidence="9">
    <location>
        <position position="56"/>
    </location>
    <ligand>
        <name>ATP</name>
        <dbReference type="ChEBI" id="CHEBI:30616"/>
    </ligand>
</feature>
<organism evidence="11 12">
    <name type="scientific">Albugo candida</name>
    <dbReference type="NCBI Taxonomy" id="65357"/>
    <lineage>
        <taxon>Eukaryota</taxon>
        <taxon>Sar</taxon>
        <taxon>Stramenopiles</taxon>
        <taxon>Oomycota</taxon>
        <taxon>Peronosporomycetes</taxon>
        <taxon>Albuginales</taxon>
        <taxon>Albuginaceae</taxon>
        <taxon>Albugo</taxon>
    </lineage>
</organism>
<dbReference type="InterPro" id="IPR017423">
    <property type="entry name" value="TRM6"/>
</dbReference>
<evidence type="ECO:0000259" key="10">
    <source>
        <dbReference type="PROSITE" id="PS50011"/>
    </source>
</evidence>
<dbReference type="GO" id="GO:0004672">
    <property type="term" value="F:protein kinase activity"/>
    <property type="evidence" value="ECO:0007669"/>
    <property type="project" value="InterPro"/>
</dbReference>
<evidence type="ECO:0000256" key="6">
    <source>
        <dbReference type="ARBA" id="ARBA00022840"/>
    </source>
</evidence>
<keyword evidence="4" id="KW-0819">tRNA processing</keyword>
<name>A0A024FYX7_9STRA</name>
<dbReference type="PROSITE" id="PS00108">
    <property type="entry name" value="PROTEIN_KINASE_ST"/>
    <property type="match status" value="1"/>
</dbReference>
<comment type="caution">
    <text evidence="11">The sequence shown here is derived from an EMBL/GenBank/DDBJ whole genome shotgun (WGS) entry which is preliminary data.</text>
</comment>
<dbReference type="PANTHER" id="PTHR12945">
    <property type="entry name" value="TRANSLATION INITIATION FACTOR EIF3-RELATED"/>
    <property type="match status" value="1"/>
</dbReference>
<evidence type="ECO:0000256" key="5">
    <source>
        <dbReference type="ARBA" id="ARBA00022741"/>
    </source>
</evidence>
<dbReference type="PANTHER" id="PTHR12945:SF0">
    <property type="entry name" value="TRNA (ADENINE(58)-N(1))-METHYLTRANSFERASE NON-CATALYTIC SUBUNIT TRM6"/>
    <property type="match status" value="1"/>
</dbReference>
<keyword evidence="12" id="KW-1185">Reference proteome</keyword>
<evidence type="ECO:0000256" key="7">
    <source>
        <dbReference type="ARBA" id="ARBA00023242"/>
    </source>
</evidence>
<keyword evidence="6 9" id="KW-0067">ATP-binding</keyword>
<dbReference type="FunFam" id="3.30.200.20:FF:000042">
    <property type="entry name" value="Aurora kinase A"/>
    <property type="match status" value="1"/>
</dbReference>
<evidence type="ECO:0000256" key="4">
    <source>
        <dbReference type="ARBA" id="ARBA00022694"/>
    </source>
</evidence>
<evidence type="ECO:0000256" key="3">
    <source>
        <dbReference type="ARBA" id="ARBA00021704"/>
    </source>
</evidence>
<dbReference type="AlphaFoldDB" id="A0A024FYX7"/>
<dbReference type="Gene3D" id="3.30.200.20">
    <property type="entry name" value="Phosphorylase Kinase, domain 1"/>
    <property type="match status" value="1"/>
</dbReference>
<dbReference type="InParanoid" id="A0A024FYX7"/>
<dbReference type="EMBL" id="CAIX01000002">
    <property type="protein sequence ID" value="CCI39622.1"/>
    <property type="molecule type" value="Genomic_DNA"/>
</dbReference>
<dbReference type="GO" id="GO:0031515">
    <property type="term" value="C:tRNA (m1A) methyltransferase complex"/>
    <property type="evidence" value="ECO:0007669"/>
    <property type="project" value="InterPro"/>
</dbReference>
<comment type="subcellular location">
    <subcellularLocation>
        <location evidence="1">Nucleus</location>
    </subcellularLocation>
</comment>
<comment type="similarity">
    <text evidence="2">Belongs to the TRM6/GCD10 family.</text>
</comment>
<dbReference type="SUPFAM" id="SSF56112">
    <property type="entry name" value="Protein kinase-like (PK-like)"/>
    <property type="match status" value="1"/>
</dbReference>
<sequence length="1088" mass="125078">MLNNNILINEQEFVLQNETKKPSIKEFRLGAQIGVGNFSRIFVATHKVTKEKYALKVIDKSRVRRLQVRHHNIYNEIKLEKQVLNRLRHPNIIRLYHTFQDERSLYFLLELLEGGELLAKLYNEKTQVGVDEELARFYFADMINALEYMHANKVIHRDLKPENMIIDLKQNGHLCLIDFGTAKDLDDKSLNGPNFVGTPEYMSPETIDNKSVSHTTDLWALGCILYQLLTGETPYGAGSVYLTLLRIKEGTFDIPSFITDEPRDLIEKLLTRDPNQRIGGGDRGMAEIKGNYVTLSGSRRSPAPKTLYPSPYLLEIILDLSQTENKRGKTGRVDIIGDITQARILSMSQNEKHQLVHLLRRKQLLHLPSIFPRFFETPQRGRCMYANRREYTGYTHQLQNTFDVGFQFAVLVLPCLSGGCDTVEKSMDDDAWNKHLTDLHRLVASISQMDVEIVVLIGDSVESFVDRAKTCTQIDQVQAVFDQFRPDIRLVFVPGPISSESTESLKEYQQCFGDDYYTFWFALQIIVLLFNANNVYRCGGSKFIILNSSIYLSQEAELIADKTQQQTWYQKELENGHLCAREVYVISYHMIASAKETKTEVDCVQLFDFIMTVWLRDSTLKGIAIRLRHQITFDYGLSQDKSESVRPSRHSTLINDWLTTMDIKSREANIIYDGDTVICEVSDGRMFFQTVSTKECIRISKTLTSLAPVIGAASTFEYQNQKLVKVSGGLFPDPVAPEFGEAIVPICDNRHYTDTNSAQKLSSESIAELRSQGATGKEIIEALVENSATWNDRTEFSKQKYLKKKQTKYMPRVRVLKCTAESLCKTYRMKNPEKIRYMREDTLGQILMYANIYATSQALVLDTCMGLVLGAIAERQDGNGRILAPYIGQNPCVDILRRFNFDRKSLASIHSFPFEEFALLDEREDDITKAELSEPKLTEEEKRKMEQERMKKYTEEERKKHELKKLRRDQNRIVRQPRAVIRNWLRDKSDLLILASEYDPESTFITLMPYLGDSRPFVIYSECLEPLTKAFSSFQKMNSLIDLQLTETWTRRYQILPGRSHPEMNMSGCSGYLLTGTKIACNLYKGKK</sequence>
<dbReference type="PROSITE" id="PS00107">
    <property type="entry name" value="PROTEIN_KINASE_ATP"/>
    <property type="match status" value="1"/>
</dbReference>
<dbReference type="InterPro" id="IPR000719">
    <property type="entry name" value="Prot_kinase_dom"/>
</dbReference>
<evidence type="ECO:0000256" key="2">
    <source>
        <dbReference type="ARBA" id="ARBA00008320"/>
    </source>
</evidence>
<dbReference type="Pfam" id="PF04189">
    <property type="entry name" value="Gcd10p"/>
    <property type="match status" value="1"/>
</dbReference>
<dbReference type="SMART" id="SM00220">
    <property type="entry name" value="S_TKc"/>
    <property type="match status" value="1"/>
</dbReference>
<dbReference type="GO" id="GO:0005634">
    <property type="term" value="C:nucleus"/>
    <property type="evidence" value="ECO:0007669"/>
    <property type="project" value="UniProtKB-SubCell"/>
</dbReference>
<evidence type="ECO:0000256" key="1">
    <source>
        <dbReference type="ARBA" id="ARBA00004123"/>
    </source>
</evidence>
<evidence type="ECO:0000313" key="12">
    <source>
        <dbReference type="Proteomes" id="UP000053237"/>
    </source>
</evidence>
<evidence type="ECO:0000256" key="8">
    <source>
        <dbReference type="ARBA" id="ARBA00032319"/>
    </source>
</evidence>
<gene>
    <name evidence="11" type="ORF">BN9_004050</name>
</gene>
<dbReference type="InterPro" id="IPR011009">
    <property type="entry name" value="Kinase-like_dom_sf"/>
</dbReference>
<dbReference type="Gene3D" id="1.10.510.10">
    <property type="entry name" value="Transferase(Phosphotransferase) domain 1"/>
    <property type="match status" value="1"/>
</dbReference>
<accession>A0A024FYX7</accession>
<dbReference type="OrthoDB" id="10254665at2759"/>
<dbReference type="FunFam" id="1.10.510.10:FF:000571">
    <property type="entry name" value="Maternal embryonic leucine zipper kinase"/>
    <property type="match status" value="1"/>
</dbReference>
<evidence type="ECO:0000313" key="11">
    <source>
        <dbReference type="EMBL" id="CCI39622.1"/>
    </source>
</evidence>
<evidence type="ECO:0000256" key="9">
    <source>
        <dbReference type="PROSITE-ProRule" id="PRU10141"/>
    </source>
</evidence>
<dbReference type="GO" id="GO:0005524">
    <property type="term" value="F:ATP binding"/>
    <property type="evidence" value="ECO:0007669"/>
    <property type="project" value="UniProtKB-UniRule"/>
</dbReference>
<dbReference type="InterPro" id="IPR008271">
    <property type="entry name" value="Ser/Thr_kinase_AS"/>
</dbReference>